<keyword evidence="2" id="KW-0255">Endonuclease</keyword>
<dbReference type="NCBIfam" id="TIGR01876">
    <property type="entry name" value="cas_Cas5d"/>
    <property type="match status" value="1"/>
</dbReference>
<dbReference type="PIRSF" id="PIRSF029950">
    <property type="entry name" value="Cas_CT1134"/>
    <property type="match status" value="1"/>
</dbReference>
<keyword evidence="4" id="KW-1185">Reference proteome</keyword>
<dbReference type="InterPro" id="IPR021124">
    <property type="entry name" value="CRISPR-assoc_prot_Cas5"/>
</dbReference>
<gene>
    <name evidence="3" type="primary">cas5</name>
    <name evidence="3" type="ORF">HMPREF1052_0061</name>
</gene>
<organism evidence="3 4">
    <name type="scientific">Pasteurella bettyae CCUG 2042</name>
    <dbReference type="NCBI Taxonomy" id="1095749"/>
    <lineage>
        <taxon>Bacteria</taxon>
        <taxon>Pseudomonadati</taxon>
        <taxon>Pseudomonadota</taxon>
        <taxon>Gammaproteobacteria</taxon>
        <taxon>Pasteurellales</taxon>
        <taxon>Pasteurellaceae</taxon>
        <taxon>Pasteurella</taxon>
    </lineage>
</organism>
<keyword evidence="2" id="KW-0378">Hydrolase</keyword>
<sequence>MNSKFTFRVWGRQALFTDPITKIGGEKFSYQVPTYEALKGILKSIYWKPTLIWHIDRVRIMKPIQTQSKSTKPLEWNGGNTLAIYTFLQDVEYQVEAHFTWNEYREELKADRNLGKHMAIARRMLERGGRQDIFLGTRDCQGYVEPCEFDDLSRDGNKGFYDDINNLDFGLMFHSFGYPDEIGENKLVTRFWNANMQRGIITFPSTTDNEKLKTRFIRNMKPEKVFNQEQNINSVENETKELGL</sequence>
<dbReference type="Gene3D" id="3.30.70.2660">
    <property type="match status" value="1"/>
</dbReference>
<evidence type="ECO:0000313" key="3">
    <source>
        <dbReference type="EMBL" id="EIJ71548.1"/>
    </source>
</evidence>
<dbReference type="GO" id="GO:0004519">
    <property type="term" value="F:endonuclease activity"/>
    <property type="evidence" value="ECO:0007669"/>
    <property type="project" value="UniProtKB-UniRule"/>
</dbReference>
<dbReference type="GO" id="GO:0051607">
    <property type="term" value="P:defense response to virus"/>
    <property type="evidence" value="ECO:0007669"/>
    <property type="project" value="UniProtKB-UniRule"/>
</dbReference>
<dbReference type="GO" id="GO:0016787">
    <property type="term" value="F:hydrolase activity"/>
    <property type="evidence" value="ECO:0007669"/>
    <property type="project" value="UniProtKB-KW"/>
</dbReference>
<evidence type="ECO:0000256" key="1">
    <source>
        <dbReference type="ARBA" id="ARBA00023118"/>
    </source>
</evidence>
<reference evidence="3 4" key="1">
    <citation type="submission" date="2012-03" db="EMBL/GenBank/DDBJ databases">
        <authorList>
            <person name="Harkins D.M."/>
            <person name="Madupu R."/>
            <person name="Durkin A.S."/>
            <person name="Torralba M."/>
            <person name="Methe B."/>
            <person name="Sutton G.G."/>
            <person name="Nelson K.E."/>
        </authorList>
    </citation>
    <scope>NUCLEOTIDE SEQUENCE [LARGE SCALE GENOMIC DNA]</scope>
    <source>
        <strain evidence="3 4">CCUG 2042</strain>
    </source>
</reference>
<dbReference type="InterPro" id="IPR013422">
    <property type="entry name" value="CRISPR-assoc_prot_Cas5_N"/>
</dbReference>
<dbReference type="Proteomes" id="UP000006457">
    <property type="component" value="Unassembled WGS sequence"/>
</dbReference>
<dbReference type="OrthoDB" id="5621871at2"/>
<accession>I3DIK5</accession>
<comment type="function">
    <text evidence="2">CRISPR (clustered regularly interspaced short palindromic repeat) is an adaptive immune system that provides protection against mobile genetic elements (viruses, transposable elements and conjugative plasmids). CRISPR clusters contain spacers, sequences complementary to antecedent mobile elements, and target invading nucleic acids. CRISPR clusters are transcribed and processed into CRISPR RNA (crRNA).</text>
</comment>
<evidence type="ECO:0000313" key="4">
    <source>
        <dbReference type="Proteomes" id="UP000006457"/>
    </source>
</evidence>
<dbReference type="NCBIfam" id="TIGR02593">
    <property type="entry name" value="CRISPR_cas5"/>
    <property type="match status" value="1"/>
</dbReference>
<keyword evidence="2" id="KW-0540">Nuclease</keyword>
<dbReference type="PATRIC" id="fig|1095749.3.peg.294"/>
<dbReference type="EC" id="3.1.-.-" evidence="2"/>
<comment type="caution">
    <text evidence="3">The sequence shown here is derived from an EMBL/GenBank/DDBJ whole genome shotgun (WGS) entry which is preliminary data.</text>
</comment>
<dbReference type="InterPro" id="IPR010155">
    <property type="entry name" value="CRISPR-assoc_prot_Cas5d"/>
</dbReference>
<dbReference type="AlphaFoldDB" id="I3DIK5"/>
<evidence type="ECO:0000256" key="2">
    <source>
        <dbReference type="PIRNR" id="PIRNR029950"/>
    </source>
</evidence>
<comment type="similarity">
    <text evidence="2">Belongs to the CRISPR-associated protein Cas5 family. Subtype I-C/Dvulg subfamily.</text>
</comment>
<name>I3DIK5_9PAST</name>
<keyword evidence="2" id="KW-0694">RNA-binding</keyword>
<dbReference type="RefSeq" id="WP_005759140.1">
    <property type="nucleotide sequence ID" value="NZ_AJSX01000007.1"/>
</dbReference>
<dbReference type="GO" id="GO:0003723">
    <property type="term" value="F:RNA binding"/>
    <property type="evidence" value="ECO:0007669"/>
    <property type="project" value="UniProtKB-UniRule"/>
</dbReference>
<dbReference type="Pfam" id="PF09704">
    <property type="entry name" value="Cas_Cas5d"/>
    <property type="match status" value="1"/>
</dbReference>
<dbReference type="GO" id="GO:0043571">
    <property type="term" value="P:maintenance of CRISPR repeat elements"/>
    <property type="evidence" value="ECO:0007669"/>
    <property type="project" value="UniProtKB-UniRule"/>
</dbReference>
<keyword evidence="1 2" id="KW-0051">Antiviral defense</keyword>
<dbReference type="CDD" id="cd09651">
    <property type="entry name" value="Cas5_I-C"/>
    <property type="match status" value="1"/>
</dbReference>
<protein>
    <recommendedName>
        <fullName evidence="2">pre-crRNA processing endonuclease</fullName>
        <ecNumber evidence="2">3.1.-.-</ecNumber>
    </recommendedName>
</protein>
<dbReference type="EMBL" id="AJSX01000007">
    <property type="protein sequence ID" value="EIJ71548.1"/>
    <property type="molecule type" value="Genomic_DNA"/>
</dbReference>
<dbReference type="eggNOG" id="ENOG502Z82V">
    <property type="taxonomic scope" value="Bacteria"/>
</dbReference>
<proteinExistence type="inferred from homology"/>